<keyword evidence="1" id="KW-0131">Cell cycle</keyword>
<gene>
    <name evidence="1" type="ORF">ENS59_00895</name>
</gene>
<proteinExistence type="predicted"/>
<dbReference type="InterPro" id="IPR036192">
    <property type="entry name" value="Cell_div_ZapA-like_sf"/>
</dbReference>
<dbReference type="SUPFAM" id="SSF102829">
    <property type="entry name" value="Cell division protein ZapA-like"/>
    <property type="match status" value="1"/>
</dbReference>
<protein>
    <submittedName>
        <fullName evidence="1">Cell division protein ZapA</fullName>
    </submittedName>
</protein>
<comment type="caution">
    <text evidence="1">The sequence shown here is derived from an EMBL/GenBank/DDBJ whole genome shotgun (WGS) entry which is preliminary data.</text>
</comment>
<sequence length="106" mass="11866">MPKEGLRIDILGTSFTIRADEDPLYLNALLSKYQTVVDSVQRTTGLTDPLKSAIVAGIMLCDELEKQQRKINSTSLQGKQESKEVEQLLLDLITRIDSNLQDNHGH</sequence>
<reference evidence="1" key="1">
    <citation type="journal article" date="2020" name="mSystems">
        <title>Genome- and Community-Level Interaction Insights into Carbon Utilization and Element Cycling Functions of Hydrothermarchaeota in Hydrothermal Sediment.</title>
        <authorList>
            <person name="Zhou Z."/>
            <person name="Liu Y."/>
            <person name="Xu W."/>
            <person name="Pan J."/>
            <person name="Luo Z.H."/>
            <person name="Li M."/>
        </authorList>
    </citation>
    <scope>NUCLEOTIDE SEQUENCE [LARGE SCALE GENOMIC DNA]</scope>
    <source>
        <strain evidence="1">SpSt-503</strain>
    </source>
</reference>
<dbReference type="Pfam" id="PF05164">
    <property type="entry name" value="ZapA"/>
    <property type="match status" value="1"/>
</dbReference>
<organism evidence="1">
    <name type="scientific">Gracilinema caldarium</name>
    <dbReference type="NCBI Taxonomy" id="215591"/>
    <lineage>
        <taxon>Bacteria</taxon>
        <taxon>Pseudomonadati</taxon>
        <taxon>Spirochaetota</taxon>
        <taxon>Spirochaetia</taxon>
        <taxon>Spirochaetales</taxon>
        <taxon>Breznakiellaceae</taxon>
        <taxon>Gracilinema</taxon>
    </lineage>
</organism>
<accession>A0A7C3HZK0</accession>
<dbReference type="EMBL" id="DSVL01000028">
    <property type="protein sequence ID" value="HFH28060.1"/>
    <property type="molecule type" value="Genomic_DNA"/>
</dbReference>
<evidence type="ECO:0000313" key="1">
    <source>
        <dbReference type="EMBL" id="HFH28060.1"/>
    </source>
</evidence>
<name>A0A7C3HZK0_9SPIR</name>
<dbReference type="GO" id="GO:0051301">
    <property type="term" value="P:cell division"/>
    <property type="evidence" value="ECO:0007669"/>
    <property type="project" value="UniProtKB-KW"/>
</dbReference>
<dbReference type="InterPro" id="IPR007838">
    <property type="entry name" value="Cell_div_ZapA-like"/>
</dbReference>
<keyword evidence="1" id="KW-0132">Cell division</keyword>
<dbReference type="AlphaFoldDB" id="A0A7C3HZK0"/>